<sequence>MGEHYKRFVLNKKNVRQEFLHSLNIQELNTDVIDASDIYAAFSISRAYFGEVSYYQNTLPLPKSVKFIITIKLETKKKMKSFCLF</sequence>
<keyword evidence="2" id="KW-1185">Reference proteome</keyword>
<reference evidence="1 2" key="1">
    <citation type="submission" date="2018-12" db="EMBL/GenBank/DDBJ databases">
        <title>Rubrispira sanarue gen. nov., sp., nov., a member of the order Silvanigrellales, isolated from a brackish lake in Hamamatsu Japan.</title>
        <authorList>
            <person name="Maejima Y."/>
            <person name="Iino T."/>
            <person name="Muraguchi Y."/>
            <person name="Fukuda K."/>
            <person name="Nojiri H."/>
            <person name="Ohkuma M."/>
            <person name="Moriuchi R."/>
            <person name="Dohra H."/>
            <person name="Kimbara K."/>
            <person name="Shintani M."/>
        </authorList>
    </citation>
    <scope>NUCLEOTIDE SEQUENCE [LARGE SCALE GENOMIC DNA]</scope>
    <source>
        <strain evidence="1 2">RF1110005</strain>
    </source>
</reference>
<accession>A0A4P2VM38</accession>
<dbReference type="EMBL" id="AP019368">
    <property type="protein sequence ID" value="BBH53074.1"/>
    <property type="molecule type" value="Genomic_DNA"/>
</dbReference>
<dbReference type="KEGG" id="sbf:JCM31447_15170"/>
<organism evidence="1 2">
    <name type="scientific">Fluviispira sanaruensis</name>
    <dbReference type="NCBI Taxonomy" id="2493639"/>
    <lineage>
        <taxon>Bacteria</taxon>
        <taxon>Pseudomonadati</taxon>
        <taxon>Bdellovibrionota</taxon>
        <taxon>Oligoflexia</taxon>
        <taxon>Silvanigrellales</taxon>
        <taxon>Silvanigrellaceae</taxon>
        <taxon>Fluviispira</taxon>
    </lineage>
</organism>
<dbReference type="AlphaFoldDB" id="A0A4P2VM38"/>
<evidence type="ECO:0000313" key="2">
    <source>
        <dbReference type="Proteomes" id="UP000291236"/>
    </source>
</evidence>
<name>A0A4P2VM38_FLUSA</name>
<proteinExistence type="predicted"/>
<evidence type="ECO:0000313" key="1">
    <source>
        <dbReference type="EMBL" id="BBH53074.1"/>
    </source>
</evidence>
<dbReference type="Proteomes" id="UP000291236">
    <property type="component" value="Chromosome"/>
</dbReference>
<protein>
    <submittedName>
        <fullName evidence="1">Uncharacterized protein</fullName>
    </submittedName>
</protein>
<gene>
    <name evidence="1" type="ORF">JCM31447_15170</name>
</gene>